<dbReference type="PANTHER" id="PTHR32305">
    <property type="match status" value="1"/>
</dbReference>
<evidence type="ECO:0000256" key="2">
    <source>
        <dbReference type="ARBA" id="ARBA00022525"/>
    </source>
</evidence>
<keyword evidence="10" id="KW-1185">Reference proteome</keyword>
<evidence type="ECO:0000313" key="10">
    <source>
        <dbReference type="Proteomes" id="UP000291334"/>
    </source>
</evidence>
<evidence type="ECO:0000256" key="7">
    <source>
        <dbReference type="SAM" id="SignalP"/>
    </source>
</evidence>
<evidence type="ECO:0000313" key="9">
    <source>
        <dbReference type="EMBL" id="TBU99000.1"/>
    </source>
</evidence>
<protein>
    <submittedName>
        <fullName evidence="9">RHS repeat protein</fullName>
    </submittedName>
</protein>
<dbReference type="PANTHER" id="PTHR32305:SF15">
    <property type="entry name" value="PROTEIN RHSA-RELATED"/>
    <property type="match status" value="1"/>
</dbReference>
<comment type="caution">
    <text evidence="9">The sequence shown here is derived from an EMBL/GenBank/DDBJ whole genome shotgun (WGS) entry which is preliminary data.</text>
</comment>
<reference evidence="9 10" key="1">
    <citation type="submission" date="2018-06" db="EMBL/GenBank/DDBJ databases">
        <title>Three novel Pseudomonas species isolated from symptomatic oak.</title>
        <authorList>
            <person name="Bueno-Gonzalez V."/>
            <person name="Brady C."/>
        </authorList>
    </citation>
    <scope>NUCLEOTIDE SEQUENCE [LARGE SCALE GENOMIC DNA]</scope>
    <source>
        <strain evidence="9 10">P26B</strain>
    </source>
</reference>
<evidence type="ECO:0000256" key="1">
    <source>
        <dbReference type="ARBA" id="ARBA00004613"/>
    </source>
</evidence>
<evidence type="ECO:0000259" key="8">
    <source>
        <dbReference type="Pfam" id="PF25023"/>
    </source>
</evidence>
<dbReference type="Gene3D" id="2.180.10.10">
    <property type="entry name" value="RHS repeat-associated core"/>
    <property type="match status" value="3"/>
</dbReference>
<evidence type="ECO:0000256" key="4">
    <source>
        <dbReference type="ARBA" id="ARBA00022737"/>
    </source>
</evidence>
<dbReference type="Pfam" id="PF25023">
    <property type="entry name" value="TEN_YD-shell"/>
    <property type="match status" value="1"/>
</dbReference>
<dbReference type="InterPro" id="IPR006530">
    <property type="entry name" value="YD"/>
</dbReference>
<dbReference type="Pfam" id="PF18884">
    <property type="entry name" value="TSP3_bac"/>
    <property type="match status" value="2"/>
</dbReference>
<keyword evidence="2" id="KW-0964">Secreted</keyword>
<evidence type="ECO:0000256" key="6">
    <source>
        <dbReference type="SAM" id="MobiDB-lite"/>
    </source>
</evidence>
<feature type="domain" description="Teneurin-like YD-shell" evidence="8">
    <location>
        <begin position="855"/>
        <end position="1141"/>
    </location>
</feature>
<dbReference type="EMBL" id="QJUM01000054">
    <property type="protein sequence ID" value="TBU99000.1"/>
    <property type="molecule type" value="Genomic_DNA"/>
</dbReference>
<dbReference type="InterPro" id="IPR059100">
    <property type="entry name" value="TSP3_bac"/>
</dbReference>
<dbReference type="Proteomes" id="UP000291334">
    <property type="component" value="Unassembled WGS sequence"/>
</dbReference>
<dbReference type="InterPro" id="IPR050708">
    <property type="entry name" value="T6SS_VgrG/RHS"/>
</dbReference>
<dbReference type="InterPro" id="IPR056823">
    <property type="entry name" value="TEN-like_YD-shell"/>
</dbReference>
<evidence type="ECO:0000256" key="5">
    <source>
        <dbReference type="ARBA" id="ARBA00022837"/>
    </source>
</evidence>
<feature type="signal peptide" evidence="7">
    <location>
        <begin position="1"/>
        <end position="27"/>
    </location>
</feature>
<organism evidence="9 10">
    <name type="scientific">Phytopseudomonas dryadis</name>
    <dbReference type="NCBI Taxonomy" id="2487520"/>
    <lineage>
        <taxon>Bacteria</taxon>
        <taxon>Pseudomonadati</taxon>
        <taxon>Pseudomonadota</taxon>
        <taxon>Gammaproteobacteria</taxon>
        <taxon>Pseudomonadales</taxon>
        <taxon>Pseudomonadaceae</taxon>
        <taxon>Phytopseudomonas</taxon>
    </lineage>
</organism>
<dbReference type="NCBIfam" id="TIGR01643">
    <property type="entry name" value="YD_repeat_2x"/>
    <property type="match status" value="2"/>
</dbReference>
<keyword evidence="3 7" id="KW-0732">Signal</keyword>
<proteinExistence type="predicted"/>
<dbReference type="RefSeq" id="WP_131177973.1">
    <property type="nucleotide sequence ID" value="NZ_QJUM01000054.1"/>
</dbReference>
<dbReference type="Pfam" id="PF05593">
    <property type="entry name" value="RHS_repeat"/>
    <property type="match status" value="1"/>
</dbReference>
<gene>
    <name evidence="9" type="ORF">DNK34_24920</name>
</gene>
<accession>A0ABY1YZ35</accession>
<sequence length="1301" mass="140999">MTQRSTRYAYLFAISVFSSIIPSIGQAAEAFNSAALGLYQDPGFALSRSFGVSESVDRVDPFTGALKIVHKDLIIPGNGGLDIEVVRNYQGVTNTSGPYSNGFTSRTPFGTGWDIHFGRLWVSETYQTLAAGANNKVCQIGQVATNLNPILELPDGTRETLANGNGSSQAFITKSRWIATCLPASQNKGYGGLVLHSPEGLKYTFNLKGTVSPSFQLRTYFVTRIEDLSGNRLDLEYNVSSSNLYGPHHLLTRVKASDGRTVSFNYKNASSNTAIISSISGEGQTVSYTFADAAYNVGAKAQYLTRVSNPDGTDWRYTYNDSSSLAGTSPGRFSMAAMKTPLGLSTSYKYDYKQMGADTSEKVNIVTERRISSIRGSSHSAYTWAYTYTKGVNKNDVTVEKGPEQCVRYEHVGANTIANGASAVDRGLWTIGLLIKKETSKSCGSALRTETYTWGSQNISEQNEMRRYNLLVENYTRAPILTKKVISQSGTYTTDFTYDANGQPTKLVESGEKSRTITNTYTLPGGNWMLGKLASQTTSGIAGSLKYSYTSSGKVSQGDRYGVVTRYAYTGAGDLNTLTDANGKVTRYEDYYRGVPRKETYADGGVLTRTVNETGTVASVKDVMGQTTSYTYDKANRLTGVTPPKGAAAKITIGYSFGSNNVETLTRGAYKRVREYNELGQLLKQTESGDATVQPVVISATYSPAGGRTFLSNPNFATAATVGEKFEYDALNRLTRNTHADGSSVSLIYGSKTITTTDERGNATVREYVSFGEPDEHHLVNVTEPGSNVTSITIDNLGRTTAIVQGGLTRSFAFDSRGFLSSEVHPETGSTLYTHDAVGNVLTRKVGGAVADSYSYDARYRLLKVIYGGGGALTKSYDLGGRLLSQSYSGSTWAYSYDAHDNLASETLTLATPARSYRFSYAYNALDALTSLTYPSGLVVDYAPDTYGRASKAGAFARNLTYHPNGTLQSLIYGNNRTLNVALDANRLRPTERRVSGADAPMYLRHGYDVANNLTAISDLQNSAYTQTLGYDALDRLTSAKGIWGTASYAYNSRGDLISQSIAGRSIGYGYDAQGRLSQLTGGVAATLAYDAKGSVLKARGEYGYDPAGNMAWLCMTPRADCASSPEQRFSYDAEGRRTLVTDAQGGQRVSVYGVAGQLLREDDISGGFKEYIYAAGERIAHRESCSDADSDGDGMPDCFEKRHNFDPADLRDGQFDRDGDGLSNAEEYRLGTKVRNPDSDDDGMPDGWEVRYKLNPLDSADAYADANGDGITNLDSYLQGQPPINIWPAIMPAINHIILN</sequence>
<evidence type="ECO:0000256" key="3">
    <source>
        <dbReference type="ARBA" id="ARBA00022729"/>
    </source>
</evidence>
<keyword evidence="4" id="KW-0677">Repeat</keyword>
<comment type="subcellular location">
    <subcellularLocation>
        <location evidence="1">Secreted</location>
    </subcellularLocation>
</comment>
<dbReference type="InterPro" id="IPR031325">
    <property type="entry name" value="RHS_repeat"/>
</dbReference>
<keyword evidence="5" id="KW-0106">Calcium</keyword>
<feature type="chain" id="PRO_5045345526" evidence="7">
    <location>
        <begin position="28"/>
        <end position="1301"/>
    </location>
</feature>
<name>A0ABY1YZ35_9GAMM</name>
<feature type="region of interest" description="Disordered" evidence="6">
    <location>
        <begin position="1210"/>
        <end position="1229"/>
    </location>
</feature>